<comment type="caution">
    <text evidence="2">The sequence shown here is derived from an EMBL/GenBank/DDBJ whole genome shotgun (WGS) entry which is preliminary data.</text>
</comment>
<sequence>MPEVMTVQSSGNHLQNYVGAIPHPAHQRRAPLAQRSVETPRIRKHTRGAAESRQPQQHSEYIIVQDIVS</sequence>
<accession>A0A8S4RZD9</accession>
<organism evidence="2 3">
    <name type="scientific">Pararge aegeria aegeria</name>
    <dbReference type="NCBI Taxonomy" id="348720"/>
    <lineage>
        <taxon>Eukaryota</taxon>
        <taxon>Metazoa</taxon>
        <taxon>Ecdysozoa</taxon>
        <taxon>Arthropoda</taxon>
        <taxon>Hexapoda</taxon>
        <taxon>Insecta</taxon>
        <taxon>Pterygota</taxon>
        <taxon>Neoptera</taxon>
        <taxon>Endopterygota</taxon>
        <taxon>Lepidoptera</taxon>
        <taxon>Glossata</taxon>
        <taxon>Ditrysia</taxon>
        <taxon>Papilionoidea</taxon>
        <taxon>Nymphalidae</taxon>
        <taxon>Satyrinae</taxon>
        <taxon>Satyrini</taxon>
        <taxon>Parargina</taxon>
        <taxon>Pararge</taxon>
    </lineage>
</organism>
<feature type="region of interest" description="Disordered" evidence="1">
    <location>
        <begin position="25"/>
        <end position="58"/>
    </location>
</feature>
<proteinExistence type="predicted"/>
<dbReference type="AlphaFoldDB" id="A0A8S4RZD9"/>
<name>A0A8S4RZD9_9NEOP</name>
<evidence type="ECO:0000313" key="3">
    <source>
        <dbReference type="Proteomes" id="UP000838756"/>
    </source>
</evidence>
<keyword evidence="3" id="KW-1185">Reference proteome</keyword>
<dbReference type="EMBL" id="CAKXAJ010025676">
    <property type="protein sequence ID" value="CAH2242745.1"/>
    <property type="molecule type" value="Genomic_DNA"/>
</dbReference>
<gene>
    <name evidence="2" type="primary">jg11903</name>
    <name evidence="2" type="ORF">PAEG_LOCUS18982</name>
</gene>
<evidence type="ECO:0000313" key="2">
    <source>
        <dbReference type="EMBL" id="CAH2242745.1"/>
    </source>
</evidence>
<reference evidence="2" key="1">
    <citation type="submission" date="2022-03" db="EMBL/GenBank/DDBJ databases">
        <authorList>
            <person name="Lindestad O."/>
        </authorList>
    </citation>
    <scope>NUCLEOTIDE SEQUENCE</scope>
</reference>
<protein>
    <submittedName>
        <fullName evidence="2">Jg11903 protein</fullName>
    </submittedName>
</protein>
<evidence type="ECO:0000256" key="1">
    <source>
        <dbReference type="SAM" id="MobiDB-lite"/>
    </source>
</evidence>
<dbReference type="Proteomes" id="UP000838756">
    <property type="component" value="Unassembled WGS sequence"/>
</dbReference>